<feature type="domain" description="ABC transporter" evidence="11">
    <location>
        <begin position="3"/>
        <end position="233"/>
    </location>
</feature>
<dbReference type="InterPro" id="IPR017871">
    <property type="entry name" value="ABC_transporter-like_CS"/>
</dbReference>
<evidence type="ECO:0000256" key="7">
    <source>
        <dbReference type="ARBA" id="ARBA00023004"/>
    </source>
</evidence>
<dbReference type="InterPro" id="IPR003593">
    <property type="entry name" value="AAA+_ATPase"/>
</dbReference>
<sequence>MDVRLEDVTKRFGITPLLGKTNLLFKSGAVTALLGPSGSGKTTLLNIVAGLVAPSSGTVIFGKRDVTNEPAETRQVGYVFQNHALFPHLSVAGNVEFPLRVRGIGRSERRARARDALKMVEIAALAEQSVVTLSGGQRQRVALARALVAEPDVLLLDEPLSALDPALRRRIREELRSLLEPLPVPVVLVTHDQEDAFVLADRIIVLLEGRIAQNGSPQEVYLQPATEEVARFVGPANYLPDRTGVLRMVRPEDFQPVGHDQAADVTMRVERVQFLGDRRRLLGRDSEGRAIVSDVDKWHEATPGSLIRLRMRTKGCDAGDMLDVVRERSDAF</sequence>
<dbReference type="SUPFAM" id="SSF50331">
    <property type="entry name" value="MOP-like"/>
    <property type="match status" value="1"/>
</dbReference>
<reference evidence="13" key="1">
    <citation type="submission" date="2016-10" db="EMBL/GenBank/DDBJ databases">
        <authorList>
            <person name="Varghese N."/>
            <person name="Submissions S."/>
        </authorList>
    </citation>
    <scope>NUCLEOTIDE SEQUENCE [LARGE SCALE GENOMIC DNA]</scope>
    <source>
        <strain evidence="13">GAS369</strain>
    </source>
</reference>
<evidence type="ECO:0000256" key="9">
    <source>
        <dbReference type="ARBA" id="ARBA00023136"/>
    </source>
</evidence>
<keyword evidence="5" id="KW-0547">Nucleotide-binding</keyword>
<dbReference type="SMART" id="SM00382">
    <property type="entry name" value="AAA"/>
    <property type="match status" value="1"/>
</dbReference>
<dbReference type="EMBL" id="LT629750">
    <property type="protein sequence ID" value="SDT53135.1"/>
    <property type="molecule type" value="Genomic_DNA"/>
</dbReference>
<evidence type="ECO:0000256" key="8">
    <source>
        <dbReference type="ARBA" id="ARBA00023065"/>
    </source>
</evidence>
<dbReference type="InterPro" id="IPR050093">
    <property type="entry name" value="ABC_SmlMolc_Importer"/>
</dbReference>
<comment type="similarity">
    <text evidence="1">Belongs to the ABC transporter superfamily.</text>
</comment>
<keyword evidence="3" id="KW-1003">Cell membrane</keyword>
<dbReference type="Proteomes" id="UP000243904">
    <property type="component" value="Chromosome I"/>
</dbReference>
<dbReference type="RefSeq" id="WP_146690410.1">
    <property type="nucleotide sequence ID" value="NZ_LT629750.1"/>
</dbReference>
<dbReference type="InterPro" id="IPR027417">
    <property type="entry name" value="P-loop_NTPase"/>
</dbReference>
<evidence type="ECO:0000256" key="2">
    <source>
        <dbReference type="ARBA" id="ARBA00022448"/>
    </source>
</evidence>
<keyword evidence="4" id="KW-0410">Iron transport</keyword>
<dbReference type="PANTHER" id="PTHR42781:SF4">
    <property type="entry name" value="SPERMIDINE_PUTRESCINE IMPORT ATP-BINDING PROTEIN POTA"/>
    <property type="match status" value="1"/>
</dbReference>
<proteinExistence type="inferred from homology"/>
<evidence type="ECO:0000256" key="10">
    <source>
        <dbReference type="ARBA" id="ARBA00024722"/>
    </source>
</evidence>
<protein>
    <submittedName>
        <fullName evidence="12">Carbohydrate ABC transporter ATP-binding protein, CUT1 family</fullName>
    </submittedName>
</protein>
<comment type="function">
    <text evidence="10">Involved in beta-(1--&gt;2)glucan export. Transmembrane domains (TMD) form a pore in the inner membrane and the ATP-binding domain (NBD) is responsible for energy generation.</text>
</comment>
<keyword evidence="8" id="KW-0406">Ion transport</keyword>
<organism evidence="12 13">
    <name type="scientific">Bradyrhizobium canariense</name>
    <dbReference type="NCBI Taxonomy" id="255045"/>
    <lineage>
        <taxon>Bacteria</taxon>
        <taxon>Pseudomonadati</taxon>
        <taxon>Pseudomonadota</taxon>
        <taxon>Alphaproteobacteria</taxon>
        <taxon>Hyphomicrobiales</taxon>
        <taxon>Nitrobacteraceae</taxon>
        <taxon>Bradyrhizobium</taxon>
    </lineage>
</organism>
<evidence type="ECO:0000256" key="4">
    <source>
        <dbReference type="ARBA" id="ARBA00022496"/>
    </source>
</evidence>
<evidence type="ECO:0000256" key="5">
    <source>
        <dbReference type="ARBA" id="ARBA00022741"/>
    </source>
</evidence>
<keyword evidence="2" id="KW-0813">Transport</keyword>
<dbReference type="GO" id="GO:0016020">
    <property type="term" value="C:membrane"/>
    <property type="evidence" value="ECO:0007669"/>
    <property type="project" value="InterPro"/>
</dbReference>
<dbReference type="PROSITE" id="PS00211">
    <property type="entry name" value="ABC_TRANSPORTER_1"/>
    <property type="match status" value="1"/>
</dbReference>
<evidence type="ECO:0000256" key="6">
    <source>
        <dbReference type="ARBA" id="ARBA00022840"/>
    </source>
</evidence>
<dbReference type="InterPro" id="IPR008995">
    <property type="entry name" value="Mo/tungstate-bd_C_term_dom"/>
</dbReference>
<dbReference type="InterPro" id="IPR015853">
    <property type="entry name" value="ABC_transpr_FbpC"/>
</dbReference>
<keyword evidence="9" id="KW-0472">Membrane</keyword>
<keyword evidence="6 12" id="KW-0067">ATP-binding</keyword>
<dbReference type="Gene3D" id="3.40.50.300">
    <property type="entry name" value="P-loop containing nucleotide triphosphate hydrolases"/>
    <property type="match status" value="1"/>
</dbReference>
<dbReference type="PROSITE" id="PS50893">
    <property type="entry name" value="ABC_TRANSPORTER_2"/>
    <property type="match status" value="1"/>
</dbReference>
<dbReference type="GO" id="GO:0005524">
    <property type="term" value="F:ATP binding"/>
    <property type="evidence" value="ECO:0007669"/>
    <property type="project" value="UniProtKB-KW"/>
</dbReference>
<dbReference type="Pfam" id="PF00005">
    <property type="entry name" value="ABC_tran"/>
    <property type="match status" value="1"/>
</dbReference>
<dbReference type="GO" id="GO:0015697">
    <property type="term" value="P:quaternary ammonium group transport"/>
    <property type="evidence" value="ECO:0007669"/>
    <property type="project" value="UniProtKB-ARBA"/>
</dbReference>
<dbReference type="GO" id="GO:0015408">
    <property type="term" value="F:ABC-type ferric iron transporter activity"/>
    <property type="evidence" value="ECO:0007669"/>
    <property type="project" value="InterPro"/>
</dbReference>
<keyword evidence="7" id="KW-0408">Iron</keyword>
<dbReference type="AlphaFoldDB" id="A0A1H2B4C8"/>
<dbReference type="FunFam" id="3.40.50.300:FF:000425">
    <property type="entry name" value="Probable ABC transporter, ATP-binding subunit"/>
    <property type="match status" value="1"/>
</dbReference>
<dbReference type="CDD" id="cd03259">
    <property type="entry name" value="ABC_Carb_Solutes_like"/>
    <property type="match status" value="1"/>
</dbReference>
<evidence type="ECO:0000256" key="1">
    <source>
        <dbReference type="ARBA" id="ARBA00005417"/>
    </source>
</evidence>
<evidence type="ECO:0000313" key="12">
    <source>
        <dbReference type="EMBL" id="SDT53135.1"/>
    </source>
</evidence>
<accession>A0A1H2B4C8</accession>
<evidence type="ECO:0000313" key="13">
    <source>
        <dbReference type="Proteomes" id="UP000243904"/>
    </source>
</evidence>
<evidence type="ECO:0000259" key="11">
    <source>
        <dbReference type="PROSITE" id="PS50893"/>
    </source>
</evidence>
<name>A0A1H2B4C8_9BRAD</name>
<dbReference type="InterPro" id="IPR003439">
    <property type="entry name" value="ABC_transporter-like_ATP-bd"/>
</dbReference>
<dbReference type="PANTHER" id="PTHR42781">
    <property type="entry name" value="SPERMIDINE/PUTRESCINE IMPORT ATP-BINDING PROTEIN POTA"/>
    <property type="match status" value="1"/>
</dbReference>
<gene>
    <name evidence="12" type="ORF">SAMN05444158_6787</name>
</gene>
<dbReference type="GO" id="GO:0016887">
    <property type="term" value="F:ATP hydrolysis activity"/>
    <property type="evidence" value="ECO:0007669"/>
    <property type="project" value="InterPro"/>
</dbReference>
<evidence type="ECO:0000256" key="3">
    <source>
        <dbReference type="ARBA" id="ARBA00022475"/>
    </source>
</evidence>
<keyword evidence="13" id="KW-1185">Reference proteome</keyword>
<dbReference type="SUPFAM" id="SSF52540">
    <property type="entry name" value="P-loop containing nucleoside triphosphate hydrolases"/>
    <property type="match status" value="1"/>
</dbReference>